<evidence type="ECO:0000259" key="7">
    <source>
        <dbReference type="PROSITE" id="PS51913"/>
    </source>
</evidence>
<evidence type="ECO:0000256" key="1">
    <source>
        <dbReference type="ARBA" id="ARBA00009828"/>
    </source>
</evidence>
<evidence type="ECO:0000256" key="3">
    <source>
        <dbReference type="ARBA" id="ARBA00022679"/>
    </source>
</evidence>
<reference evidence="8" key="1">
    <citation type="submission" date="2022-12" db="EMBL/GenBank/DDBJ databases">
        <title>Genomic Characterization of Candidatus Phytoplasma sacchari in China.</title>
        <authorList>
            <person name="Zhang R.-Y."/>
        </authorList>
    </citation>
    <scope>NUCLEOTIDE SEQUENCE [LARGE SCALE GENOMIC DNA]</scope>
    <source>
        <strain evidence="8">SCWL1</strain>
    </source>
</reference>
<accession>A0ABY7M3V7</accession>
<sequence>MKKDEKSNFEKSMLDLSYEILKKNKKPMSIYKLMEKVFILKKMDFNNKDIVSQLYLDIVLSGNFVFHGNSFWSVKEGNLNLWDQEYFSNVKNEKNDFIKQEDSVEIEKKIFNFNDFILNKNETEYNVGEEKYNDSSEEEVYSDLDFENNEIGKKLSFEDEEINEREDDINNIEDYEYLENEK</sequence>
<dbReference type="Gene3D" id="1.10.10.1250">
    <property type="entry name" value="RNA polymerase, subunit delta, N-terminal domain"/>
    <property type="match status" value="1"/>
</dbReference>
<comment type="similarity">
    <text evidence="1">Belongs to the RpoE family.</text>
</comment>
<dbReference type="EMBL" id="CP115156">
    <property type="protein sequence ID" value="WBL31628.1"/>
    <property type="molecule type" value="Genomic_DNA"/>
</dbReference>
<dbReference type="InterPro" id="IPR029757">
    <property type="entry name" value="RpoE"/>
</dbReference>
<evidence type="ECO:0000313" key="9">
    <source>
        <dbReference type="Proteomes" id="UP001210120"/>
    </source>
</evidence>
<evidence type="ECO:0000256" key="2">
    <source>
        <dbReference type="ARBA" id="ARBA00022478"/>
    </source>
</evidence>
<dbReference type="GO" id="GO:0003899">
    <property type="term" value="F:DNA-directed RNA polymerase activity"/>
    <property type="evidence" value="ECO:0007669"/>
    <property type="project" value="UniProtKB-EC"/>
</dbReference>
<name>A0ABY7M3V7_9MOLU</name>
<feature type="domain" description="HTH HARE-type" evidence="7">
    <location>
        <begin position="11"/>
        <end position="77"/>
    </location>
</feature>
<evidence type="ECO:0000256" key="4">
    <source>
        <dbReference type="ARBA" id="ARBA00022695"/>
    </source>
</evidence>
<keyword evidence="2 8" id="KW-0240">DNA-directed RNA polymerase</keyword>
<keyword evidence="9" id="KW-1185">Reference proteome</keyword>
<evidence type="ECO:0000256" key="6">
    <source>
        <dbReference type="ARBA" id="ARBA00031937"/>
    </source>
</evidence>
<protein>
    <recommendedName>
        <fullName evidence="6">RNAP delta factor</fullName>
    </recommendedName>
</protein>
<dbReference type="PROSITE" id="PS51913">
    <property type="entry name" value="HTH_HARE"/>
    <property type="match status" value="1"/>
</dbReference>
<dbReference type="InterPro" id="IPR038087">
    <property type="entry name" value="RNAP_delta_N_dom_sf"/>
</dbReference>
<evidence type="ECO:0000256" key="5">
    <source>
        <dbReference type="ARBA" id="ARBA00023163"/>
    </source>
</evidence>
<dbReference type="NCBIfam" id="TIGR04567">
    <property type="entry name" value="RNAP_delt_lowGC"/>
    <property type="match status" value="1"/>
</dbReference>
<gene>
    <name evidence="8" type="primary">rpoE</name>
    <name evidence="8" type="ORF">O7R10_01015</name>
</gene>
<keyword evidence="5" id="KW-0804">Transcription</keyword>
<proteinExistence type="inferred from homology"/>
<dbReference type="InterPro" id="IPR007759">
    <property type="entry name" value="Asxl_HARE-HTH"/>
</dbReference>
<dbReference type="Proteomes" id="UP001210120">
    <property type="component" value="Chromosome"/>
</dbReference>
<organism evidence="8 9">
    <name type="scientific">Candidatus Phytoplasma sacchari</name>
    <dbReference type="NCBI Taxonomy" id="2609813"/>
    <lineage>
        <taxon>Bacteria</taxon>
        <taxon>Bacillati</taxon>
        <taxon>Mycoplasmatota</taxon>
        <taxon>Mollicutes</taxon>
        <taxon>Acholeplasmatales</taxon>
        <taxon>Acholeplasmataceae</taxon>
        <taxon>Candidatus Phytoplasma</taxon>
        <taxon>16SrXI (Rice yellow dwarf group)</taxon>
    </lineage>
</organism>
<evidence type="ECO:0000313" key="8">
    <source>
        <dbReference type="EMBL" id="WBL31628.1"/>
    </source>
</evidence>
<keyword evidence="3 8" id="KW-0808">Transferase</keyword>
<keyword evidence="4 8" id="KW-0548">Nucleotidyltransferase</keyword>
<dbReference type="GO" id="GO:0000428">
    <property type="term" value="C:DNA-directed RNA polymerase complex"/>
    <property type="evidence" value="ECO:0007669"/>
    <property type="project" value="UniProtKB-KW"/>
</dbReference>